<dbReference type="Pfam" id="PF19781">
    <property type="entry name" value="DUF6266"/>
    <property type="match status" value="1"/>
</dbReference>
<evidence type="ECO:0000313" key="1">
    <source>
        <dbReference type="EMBL" id="PRD46923.1"/>
    </source>
</evidence>
<dbReference type="EMBL" id="PVBQ01000009">
    <property type="protein sequence ID" value="PRD46923.1"/>
    <property type="molecule type" value="Genomic_DNA"/>
</dbReference>
<keyword evidence="2" id="KW-1185">Reference proteome</keyword>
<accession>A0A2S9J2B3</accession>
<comment type="caution">
    <text evidence="1">The sequence shown here is derived from an EMBL/GenBank/DDBJ whole genome shotgun (WGS) entry which is preliminary data.</text>
</comment>
<dbReference type="InterPro" id="IPR046233">
    <property type="entry name" value="DUF6266"/>
</dbReference>
<protein>
    <submittedName>
        <fullName evidence="1">Uncharacterized protein</fullName>
    </submittedName>
</protein>
<dbReference type="OrthoDB" id="665435at2"/>
<name>A0A2S9J2B3_9SPHI</name>
<organism evidence="1 2">
    <name type="scientific">Sphingobacterium haloxyli</name>
    <dbReference type="NCBI Taxonomy" id="2100533"/>
    <lineage>
        <taxon>Bacteria</taxon>
        <taxon>Pseudomonadati</taxon>
        <taxon>Bacteroidota</taxon>
        <taxon>Sphingobacteriia</taxon>
        <taxon>Sphingobacteriales</taxon>
        <taxon>Sphingobacteriaceae</taxon>
        <taxon>Sphingobacterium</taxon>
    </lineage>
</organism>
<dbReference type="RefSeq" id="WP_105717357.1">
    <property type="nucleotide sequence ID" value="NZ_PVBQ01000009.1"/>
</dbReference>
<proteinExistence type="predicted"/>
<dbReference type="Proteomes" id="UP000239711">
    <property type="component" value="Unassembled WGS sequence"/>
</dbReference>
<reference evidence="1 2" key="1">
    <citation type="submission" date="2018-02" db="EMBL/GenBank/DDBJ databases">
        <title>The draft genome of Sphingobacterium sp. 5JN-11.</title>
        <authorList>
            <person name="Liu L."/>
            <person name="Li L."/>
            <person name="Liang L."/>
            <person name="Zhang X."/>
            <person name="Wang T."/>
        </authorList>
    </citation>
    <scope>NUCLEOTIDE SEQUENCE [LARGE SCALE GENOMIC DNA]</scope>
    <source>
        <strain evidence="1 2">5JN-11</strain>
    </source>
</reference>
<gene>
    <name evidence="1" type="ORF">C5745_12550</name>
</gene>
<evidence type="ECO:0000313" key="2">
    <source>
        <dbReference type="Proteomes" id="UP000239711"/>
    </source>
</evidence>
<dbReference type="AlphaFoldDB" id="A0A2S9J2B3"/>
<sequence>MAKFLKGIHGAYSGKVGNVVGSNWREVDYVRSLPKPSKKPATPDQLAQRARFGLAVSFLSPINDLLKLGFSDKQQGKSTGYNRALQHLINHGIRGEHPEYEIDYEGVVIARGGLANLMGVAWEETAPKSIEVSWLPELNKFNAFSDDSVILLFYNVERSFFSILEEGTRADGSLGFTLPDVYEGDRIVGWVFTGHRDGVKTSSSFYLGEITIS</sequence>